<gene>
    <name evidence="1" type="ORF">RD2015_2072</name>
</gene>
<protein>
    <submittedName>
        <fullName evidence="1">Uncharacterized protein</fullName>
    </submittedName>
</protein>
<dbReference type="InterPro" id="IPR012312">
    <property type="entry name" value="Hemerythrin-like"/>
</dbReference>
<reference evidence="1 2" key="1">
    <citation type="submission" date="2015-12" db="EMBL/GenBank/DDBJ databases">
        <title>Complete genome of Roseateles depolymerans KCTC 42856.</title>
        <authorList>
            <person name="Kim K.M."/>
        </authorList>
    </citation>
    <scope>NUCLEOTIDE SEQUENCE [LARGE SCALE GENOMIC DNA]</scope>
    <source>
        <strain evidence="1 2">KCTC 42856</strain>
    </source>
</reference>
<evidence type="ECO:0000313" key="1">
    <source>
        <dbReference type="EMBL" id="ALV06548.1"/>
    </source>
</evidence>
<organism evidence="1 2">
    <name type="scientific">Roseateles depolymerans</name>
    <dbReference type="NCBI Taxonomy" id="76731"/>
    <lineage>
        <taxon>Bacteria</taxon>
        <taxon>Pseudomonadati</taxon>
        <taxon>Pseudomonadota</taxon>
        <taxon>Betaproteobacteria</taxon>
        <taxon>Burkholderiales</taxon>
        <taxon>Sphaerotilaceae</taxon>
        <taxon>Roseateles</taxon>
    </lineage>
</organism>
<dbReference type="PANTHER" id="PTHR35585:SF1">
    <property type="entry name" value="HHE DOMAIN PROTEIN (AFU_ORTHOLOGUE AFUA_4G00730)"/>
    <property type="match status" value="1"/>
</dbReference>
<dbReference type="PANTHER" id="PTHR35585">
    <property type="entry name" value="HHE DOMAIN PROTEIN (AFU_ORTHOLOGUE AFUA_4G00730)"/>
    <property type="match status" value="1"/>
</dbReference>
<dbReference type="RefSeq" id="WP_058934809.1">
    <property type="nucleotide sequence ID" value="NZ_CP013729.1"/>
</dbReference>
<dbReference type="EMBL" id="CP013729">
    <property type="protein sequence ID" value="ALV06548.1"/>
    <property type="molecule type" value="Genomic_DNA"/>
</dbReference>
<dbReference type="KEGG" id="rdp:RD2015_2072"/>
<accession>A0A0U3MX99</accession>
<dbReference type="STRING" id="76731.RD2015_2072"/>
<dbReference type="OrthoDB" id="5512987at2"/>
<keyword evidence="2" id="KW-1185">Reference proteome</keyword>
<proteinExistence type="predicted"/>
<evidence type="ECO:0000313" key="2">
    <source>
        <dbReference type="Proteomes" id="UP000060699"/>
    </source>
</evidence>
<dbReference type="Pfam" id="PF01814">
    <property type="entry name" value="Hemerythrin"/>
    <property type="match status" value="1"/>
</dbReference>
<dbReference type="Gene3D" id="1.20.120.520">
    <property type="entry name" value="nmb1532 protein domain like"/>
    <property type="match status" value="1"/>
</dbReference>
<dbReference type="Proteomes" id="UP000060699">
    <property type="component" value="Chromosome"/>
</dbReference>
<name>A0A0U3MX99_9BURK</name>
<dbReference type="AlphaFoldDB" id="A0A0U3MX99"/>
<sequence length="186" mass="21311">MSHVFQPLDLPWQGERQARDEAVALLMEDHQQVLLALRQYERLSAGAGASAAEREAQVRRICALITLHSTLEEEVLYPALRRCPDVGKAERRLIHEAEVEQLVVRILMSQLRRMEAQDPQFEPLLGVLGRYVEHHVKDVEQGILPRLNAVASLGWQRLATDLHRRREELRVQWQQDLGTPGKAPRA</sequence>